<reference evidence="1" key="1">
    <citation type="submission" date="2022-03" db="EMBL/GenBank/DDBJ databases">
        <title>De novo assembled genomes of Belliella spp. (Cyclobacteriaceae) strains.</title>
        <authorList>
            <person name="Szabo A."/>
            <person name="Korponai K."/>
            <person name="Felfoldi T."/>
        </authorList>
    </citation>
    <scope>NUCLEOTIDE SEQUENCE</scope>
    <source>
        <strain evidence="1">DSM 111903</strain>
    </source>
</reference>
<evidence type="ECO:0000313" key="1">
    <source>
        <dbReference type="EMBL" id="MCH7414127.1"/>
    </source>
</evidence>
<name>A0ABS9VCF1_9BACT</name>
<sequence>MKFITKIFMTKKLLITISVLLFLGCSDHNTDLYQDVSIELLETIEVDYQGVLTLVDFNSEKGFLLAVDQNPLNNVILLLNLKGEILSKFDNRIPGENNFKGKLNSISFDKNGEGYWIVSYSGLYKYNSDWKLIDFYENHDLNGSKYWNTDLKHFFVTNKSDTSQFYLYTLLNAEKTNLNNENPNYYKQVKHLTSFDSKNRKFKLDAGFEKNSIYLNNEFRFPPYFVFFEKSSDDQSIILSYSHEPSIYTYKIGENGQLKFYEKTGLELDYFDISVKTPFGSEIDFNKSSFDSRITSILNYKEYTYVTYLKSINQNDFFSSGNSFDNQAQFENYLMKNYHYVLHILKDGKKYCEDIILPQHLYNPIVALSEDTIIFQPSRAFYENENETFFILKLKL</sequence>
<protein>
    <recommendedName>
        <fullName evidence="3">6-bladed beta-propeller protein</fullName>
    </recommendedName>
</protein>
<evidence type="ECO:0000313" key="2">
    <source>
        <dbReference type="Proteomes" id="UP001165430"/>
    </source>
</evidence>
<dbReference type="Proteomes" id="UP001165430">
    <property type="component" value="Unassembled WGS sequence"/>
</dbReference>
<accession>A0ABS9VCF1</accession>
<gene>
    <name evidence="1" type="ORF">MM213_11560</name>
</gene>
<dbReference type="RefSeq" id="WP_241412437.1">
    <property type="nucleotide sequence ID" value="NZ_JAKZGO010000008.1"/>
</dbReference>
<dbReference type="EMBL" id="JAKZGO010000008">
    <property type="protein sequence ID" value="MCH7414127.1"/>
    <property type="molecule type" value="Genomic_DNA"/>
</dbReference>
<comment type="caution">
    <text evidence="1">The sequence shown here is derived from an EMBL/GenBank/DDBJ whole genome shotgun (WGS) entry which is preliminary data.</text>
</comment>
<dbReference type="PROSITE" id="PS51257">
    <property type="entry name" value="PROKAR_LIPOPROTEIN"/>
    <property type="match status" value="1"/>
</dbReference>
<organism evidence="1 2">
    <name type="scientific">Belliella alkalica</name>
    <dbReference type="NCBI Taxonomy" id="1730871"/>
    <lineage>
        <taxon>Bacteria</taxon>
        <taxon>Pseudomonadati</taxon>
        <taxon>Bacteroidota</taxon>
        <taxon>Cytophagia</taxon>
        <taxon>Cytophagales</taxon>
        <taxon>Cyclobacteriaceae</taxon>
        <taxon>Belliella</taxon>
    </lineage>
</organism>
<keyword evidence="2" id="KW-1185">Reference proteome</keyword>
<dbReference type="SUPFAM" id="SSF63829">
    <property type="entry name" value="Calcium-dependent phosphotriesterase"/>
    <property type="match status" value="1"/>
</dbReference>
<evidence type="ECO:0008006" key="3">
    <source>
        <dbReference type="Google" id="ProtNLM"/>
    </source>
</evidence>
<proteinExistence type="predicted"/>